<gene>
    <name evidence="1" type="ORF">DUNSADRAFT_1776</name>
</gene>
<protein>
    <submittedName>
        <fullName evidence="1">Uncharacterized protein</fullName>
    </submittedName>
</protein>
<name>A0ABQ7GWK9_DUNSA</name>
<sequence>MMPVWSLMSKNCTPPMSLFLSTHPHSTMPSSPTCCALSVPAPCVRAGHVSSAGMSSSLPPACCAATVAVANPCSSCLVADVQGRKRCLHGPVCKLPKPSFGCLWCLHLVEELVMGLTQVSC</sequence>
<dbReference type="Proteomes" id="UP000815325">
    <property type="component" value="Unassembled WGS sequence"/>
</dbReference>
<organism evidence="1 2">
    <name type="scientific">Dunaliella salina</name>
    <name type="common">Green alga</name>
    <name type="synonym">Protococcus salinus</name>
    <dbReference type="NCBI Taxonomy" id="3046"/>
    <lineage>
        <taxon>Eukaryota</taxon>
        <taxon>Viridiplantae</taxon>
        <taxon>Chlorophyta</taxon>
        <taxon>core chlorophytes</taxon>
        <taxon>Chlorophyceae</taxon>
        <taxon>CS clade</taxon>
        <taxon>Chlamydomonadales</taxon>
        <taxon>Dunaliellaceae</taxon>
        <taxon>Dunaliella</taxon>
    </lineage>
</organism>
<dbReference type="EMBL" id="MU069558">
    <property type="protein sequence ID" value="KAF5838999.1"/>
    <property type="molecule type" value="Genomic_DNA"/>
</dbReference>
<proteinExistence type="predicted"/>
<accession>A0ABQ7GWK9</accession>
<reference evidence="1" key="1">
    <citation type="submission" date="2017-08" db="EMBL/GenBank/DDBJ databases">
        <authorList>
            <person name="Polle J.E."/>
            <person name="Barry K."/>
            <person name="Cushman J."/>
            <person name="Schmutz J."/>
            <person name="Tran D."/>
            <person name="Hathwaick L.T."/>
            <person name="Yim W.C."/>
            <person name="Jenkins J."/>
            <person name="Mckie-Krisberg Z.M."/>
            <person name="Prochnik S."/>
            <person name="Lindquist E."/>
            <person name="Dockter R.B."/>
            <person name="Adam C."/>
            <person name="Molina H."/>
            <person name="Bunkerborg J."/>
            <person name="Jin E."/>
            <person name="Buchheim M."/>
            <person name="Magnuson J."/>
        </authorList>
    </citation>
    <scope>NUCLEOTIDE SEQUENCE</scope>
    <source>
        <strain evidence="1">CCAP 19/18</strain>
    </source>
</reference>
<keyword evidence="2" id="KW-1185">Reference proteome</keyword>
<evidence type="ECO:0000313" key="1">
    <source>
        <dbReference type="EMBL" id="KAF5838999.1"/>
    </source>
</evidence>
<comment type="caution">
    <text evidence="1">The sequence shown here is derived from an EMBL/GenBank/DDBJ whole genome shotgun (WGS) entry which is preliminary data.</text>
</comment>
<evidence type="ECO:0000313" key="2">
    <source>
        <dbReference type="Proteomes" id="UP000815325"/>
    </source>
</evidence>